<sequence>MMKVNIISKKLIKPSTPTPQSLNKYKISFIDELMPPMFISVTLFYPPNPNPNPIITRLQESFSEILPRFYPFAGRYIKKDHLVDCNDEGAEFVEAEANDIELMDFISKTKSNEELDNLLSRRTRDVDKPEDPLLSVQVTKFKCGGLSIGISLSHRISDGSSLGRLITAWSNATNSHNNQEPIIPTFDSSSLFPGENLDSDYETPQSSVAVKRLLFNKEAISSLRSKLRPSENGEGYLSRVRVASAVIAKALIGVELAKMGKKSRDCFIVQIVNMRSRTIPPLNEHLNGNVVAVAVAQCIAANETKEKGLQELVYLIGDAIGKTIDDCEKLLSLDENGRKKILREPVFKVAERLASGDSLVLWFTDWSKFGFYKADFGFGNMPVWVRIGTATSGNQIVFIENKEGDGIEAWVHLDPNDVPYFEMDEDMKLYTIS</sequence>
<dbReference type="PANTHER" id="PTHR31623:SF70">
    <property type="entry name" value="TRANSFERASE, CHLORAMPHENICOL ACETYLTRANSFERASE-LIKE DOMAIN PROTEIN"/>
    <property type="match status" value="1"/>
</dbReference>
<dbReference type="EMBL" id="JAVIJP010000028">
    <property type="protein sequence ID" value="KAL3635053.1"/>
    <property type="molecule type" value="Genomic_DNA"/>
</dbReference>
<comment type="similarity">
    <text evidence="1">Belongs to the plant acyltransferase family.</text>
</comment>
<dbReference type="AlphaFoldDB" id="A0ABD3CYH0"/>
<evidence type="ECO:0000313" key="5">
    <source>
        <dbReference type="Proteomes" id="UP001632038"/>
    </source>
</evidence>
<keyword evidence="5" id="KW-1185">Reference proteome</keyword>
<comment type="caution">
    <text evidence="4">The sequence shown here is derived from an EMBL/GenBank/DDBJ whole genome shotgun (WGS) entry which is preliminary data.</text>
</comment>
<reference evidence="5" key="1">
    <citation type="journal article" date="2024" name="IScience">
        <title>Strigolactones Initiate the Formation of Haustorium-like Structures in Castilleja.</title>
        <authorList>
            <person name="Buerger M."/>
            <person name="Peterson D."/>
            <person name="Chory J."/>
        </authorList>
    </citation>
    <scope>NUCLEOTIDE SEQUENCE [LARGE SCALE GENOMIC DNA]</scope>
</reference>
<dbReference type="GO" id="GO:0016746">
    <property type="term" value="F:acyltransferase activity"/>
    <property type="evidence" value="ECO:0007669"/>
    <property type="project" value="UniProtKB-KW"/>
</dbReference>
<dbReference type="Proteomes" id="UP001632038">
    <property type="component" value="Unassembled WGS sequence"/>
</dbReference>
<organism evidence="4 5">
    <name type="scientific">Castilleja foliolosa</name>
    <dbReference type="NCBI Taxonomy" id="1961234"/>
    <lineage>
        <taxon>Eukaryota</taxon>
        <taxon>Viridiplantae</taxon>
        <taxon>Streptophyta</taxon>
        <taxon>Embryophyta</taxon>
        <taxon>Tracheophyta</taxon>
        <taxon>Spermatophyta</taxon>
        <taxon>Magnoliopsida</taxon>
        <taxon>eudicotyledons</taxon>
        <taxon>Gunneridae</taxon>
        <taxon>Pentapetalae</taxon>
        <taxon>asterids</taxon>
        <taxon>lamiids</taxon>
        <taxon>Lamiales</taxon>
        <taxon>Orobanchaceae</taxon>
        <taxon>Pedicularideae</taxon>
        <taxon>Castillejinae</taxon>
        <taxon>Castilleja</taxon>
    </lineage>
</organism>
<dbReference type="Gene3D" id="3.30.559.10">
    <property type="entry name" value="Chloramphenicol acetyltransferase-like domain"/>
    <property type="match status" value="2"/>
</dbReference>
<dbReference type="InterPro" id="IPR023213">
    <property type="entry name" value="CAT-like_dom_sf"/>
</dbReference>
<keyword evidence="2" id="KW-0808">Transferase</keyword>
<gene>
    <name evidence="4" type="ORF">CASFOL_022107</name>
</gene>
<accession>A0ABD3CYH0</accession>
<protein>
    <submittedName>
        <fullName evidence="4">Uncharacterized protein</fullName>
    </submittedName>
</protein>
<dbReference type="PANTHER" id="PTHR31623">
    <property type="entry name" value="F21J9.9"/>
    <property type="match status" value="1"/>
</dbReference>
<name>A0ABD3CYH0_9LAMI</name>
<keyword evidence="3" id="KW-0012">Acyltransferase</keyword>
<dbReference type="Pfam" id="PF02458">
    <property type="entry name" value="Transferase"/>
    <property type="match status" value="1"/>
</dbReference>
<evidence type="ECO:0000256" key="2">
    <source>
        <dbReference type="ARBA" id="ARBA00022679"/>
    </source>
</evidence>
<evidence type="ECO:0000256" key="3">
    <source>
        <dbReference type="ARBA" id="ARBA00023315"/>
    </source>
</evidence>
<proteinExistence type="inferred from homology"/>
<evidence type="ECO:0000313" key="4">
    <source>
        <dbReference type="EMBL" id="KAL3635053.1"/>
    </source>
</evidence>
<evidence type="ECO:0000256" key="1">
    <source>
        <dbReference type="ARBA" id="ARBA00009861"/>
    </source>
</evidence>